<accession>A0A1N6ACB0</accession>
<protein>
    <submittedName>
        <fullName evidence="1">Uncharacterized protein</fullName>
    </submittedName>
</protein>
<organism evidence="1 2">
    <name type="scientific">Micromonospora cremea</name>
    <dbReference type="NCBI Taxonomy" id="709881"/>
    <lineage>
        <taxon>Bacteria</taxon>
        <taxon>Bacillati</taxon>
        <taxon>Actinomycetota</taxon>
        <taxon>Actinomycetes</taxon>
        <taxon>Micromonosporales</taxon>
        <taxon>Micromonosporaceae</taxon>
        <taxon>Micromonospora</taxon>
    </lineage>
</organism>
<reference evidence="2" key="1">
    <citation type="submission" date="2016-12" db="EMBL/GenBank/DDBJ databases">
        <authorList>
            <person name="Varghese N."/>
            <person name="Submissions S."/>
        </authorList>
    </citation>
    <scope>NUCLEOTIDE SEQUENCE [LARGE SCALE GENOMIC DNA]</scope>
    <source>
        <strain evidence="2">DSM 45599</strain>
    </source>
</reference>
<dbReference type="Proteomes" id="UP000185124">
    <property type="component" value="Unassembled WGS sequence"/>
</dbReference>
<proteinExistence type="predicted"/>
<dbReference type="STRING" id="709881.SAMN04489832_5274"/>
<dbReference type="AlphaFoldDB" id="A0A1N6ACB0"/>
<keyword evidence="2" id="KW-1185">Reference proteome</keyword>
<gene>
    <name evidence="1" type="ORF">SAMN04489832_5274</name>
</gene>
<evidence type="ECO:0000313" key="1">
    <source>
        <dbReference type="EMBL" id="SIN31618.1"/>
    </source>
</evidence>
<sequence length="39" mass="3723">MPGVLVVPAVLLRPAVGVWLMAPGPGVSLVAGGATGVGR</sequence>
<evidence type="ECO:0000313" key="2">
    <source>
        <dbReference type="Proteomes" id="UP000185124"/>
    </source>
</evidence>
<dbReference type="EMBL" id="FSQT01000002">
    <property type="protein sequence ID" value="SIN31618.1"/>
    <property type="molecule type" value="Genomic_DNA"/>
</dbReference>
<name>A0A1N6ACB0_9ACTN</name>